<evidence type="ECO:0000313" key="2">
    <source>
        <dbReference type="Proteomes" id="UP000030106"/>
    </source>
</evidence>
<dbReference type="HOGENOM" id="CLU_2399356_0_0_1"/>
<sequence length="93" mass="10508">MALLRAGKRAGFMAKQFTVEQVFVQRRAVEGDKRPLPALREEMQTVGNQLFTGATLADDQHWLIQRCQAGNLFHDLQEAISLSDEAILIFRHG</sequence>
<reference evidence="1 2" key="1">
    <citation type="submission" date="2012-10" db="EMBL/GenBank/DDBJ databases">
        <title>Genome sequencing and analysis of entomopathogenic fungi Beauveria bassiana D1-5.</title>
        <authorList>
            <person name="Li Q."/>
            <person name="Wang L."/>
            <person name="Zhang Z."/>
            <person name="Wang Q."/>
            <person name="Ren J."/>
            <person name="Wang M."/>
            <person name="Xu W."/>
            <person name="Wang J."/>
            <person name="Lu Y."/>
            <person name="Du Q."/>
            <person name="Sun Z."/>
        </authorList>
    </citation>
    <scope>NUCLEOTIDE SEQUENCE [LARGE SCALE GENOMIC DNA]</scope>
    <source>
        <strain evidence="1 2">D1-5</strain>
    </source>
</reference>
<protein>
    <submittedName>
        <fullName evidence="1">Uncharacterized protein</fullName>
    </submittedName>
</protein>
<organism evidence="1 2">
    <name type="scientific">Beauveria bassiana D1-5</name>
    <dbReference type="NCBI Taxonomy" id="1245745"/>
    <lineage>
        <taxon>Eukaryota</taxon>
        <taxon>Fungi</taxon>
        <taxon>Dikarya</taxon>
        <taxon>Ascomycota</taxon>
        <taxon>Pezizomycotina</taxon>
        <taxon>Sordariomycetes</taxon>
        <taxon>Hypocreomycetidae</taxon>
        <taxon>Hypocreales</taxon>
        <taxon>Cordycipitaceae</taxon>
        <taxon>Beauveria</taxon>
    </lineage>
</organism>
<dbReference type="Proteomes" id="UP000030106">
    <property type="component" value="Unassembled WGS sequence"/>
</dbReference>
<accession>A0A0A2VZA3</accession>
<name>A0A0A2VZA3_BEABA</name>
<evidence type="ECO:0000313" key="1">
    <source>
        <dbReference type="EMBL" id="KGQ06074.1"/>
    </source>
</evidence>
<dbReference type="AlphaFoldDB" id="A0A0A2VZA3"/>
<gene>
    <name evidence="1" type="ORF">BBAD15_g8613</name>
</gene>
<comment type="caution">
    <text evidence="1">The sequence shown here is derived from an EMBL/GenBank/DDBJ whole genome shotgun (WGS) entry which is preliminary data.</text>
</comment>
<dbReference type="EMBL" id="ANFO01000877">
    <property type="protein sequence ID" value="KGQ06074.1"/>
    <property type="molecule type" value="Genomic_DNA"/>
</dbReference>
<dbReference type="AntiFam" id="ANF00077">
    <property type="entry name" value="Shadow ORF (opposite AtoC)"/>
</dbReference>
<proteinExistence type="predicted"/>